<organism evidence="1 2">
    <name type="scientific">Basidiobolus ranarum</name>
    <dbReference type="NCBI Taxonomy" id="34480"/>
    <lineage>
        <taxon>Eukaryota</taxon>
        <taxon>Fungi</taxon>
        <taxon>Fungi incertae sedis</taxon>
        <taxon>Zoopagomycota</taxon>
        <taxon>Entomophthoromycotina</taxon>
        <taxon>Basidiobolomycetes</taxon>
        <taxon>Basidiobolales</taxon>
        <taxon>Basidiobolaceae</taxon>
        <taxon>Basidiobolus</taxon>
    </lineage>
</organism>
<evidence type="ECO:0000313" key="1">
    <source>
        <dbReference type="EMBL" id="KAK9711171.1"/>
    </source>
</evidence>
<reference evidence="1 2" key="1">
    <citation type="submission" date="2023-04" db="EMBL/GenBank/DDBJ databases">
        <title>Genome of Basidiobolus ranarum AG-B5.</title>
        <authorList>
            <person name="Stajich J.E."/>
            <person name="Carter-House D."/>
            <person name="Gryganskyi A."/>
        </authorList>
    </citation>
    <scope>NUCLEOTIDE SEQUENCE [LARGE SCALE GENOMIC DNA]</scope>
    <source>
        <strain evidence="1 2">AG-B5</strain>
    </source>
</reference>
<proteinExistence type="predicted"/>
<name>A0ABR2VZB1_9FUNG</name>
<keyword evidence="2" id="KW-1185">Reference proteome</keyword>
<protein>
    <submittedName>
        <fullName evidence="1">Uncharacterized protein</fullName>
    </submittedName>
</protein>
<dbReference type="Proteomes" id="UP001479436">
    <property type="component" value="Unassembled WGS sequence"/>
</dbReference>
<evidence type="ECO:0000313" key="2">
    <source>
        <dbReference type="Proteomes" id="UP001479436"/>
    </source>
</evidence>
<comment type="caution">
    <text evidence="1">The sequence shown here is derived from an EMBL/GenBank/DDBJ whole genome shotgun (WGS) entry which is preliminary data.</text>
</comment>
<dbReference type="EMBL" id="JASJQH010007296">
    <property type="protein sequence ID" value="KAK9711171.1"/>
    <property type="molecule type" value="Genomic_DNA"/>
</dbReference>
<accession>A0ABR2VZB1</accession>
<sequence length="51" mass="5975">MYQSQALRRPFYLVPQTIECGSISDSKESYRDLRNRRDSIDVELNPDGLLQ</sequence>
<feature type="non-terminal residue" evidence="1">
    <location>
        <position position="51"/>
    </location>
</feature>
<gene>
    <name evidence="1" type="ORF">K7432_007982</name>
</gene>